<feature type="transmembrane region" description="Helical" evidence="1">
    <location>
        <begin position="230"/>
        <end position="248"/>
    </location>
</feature>
<comment type="caution">
    <text evidence="2">The sequence shown here is derived from an EMBL/GenBank/DDBJ whole genome shotgun (WGS) entry which is preliminary data.</text>
</comment>
<evidence type="ECO:0000313" key="3">
    <source>
        <dbReference type="Proteomes" id="UP000249061"/>
    </source>
</evidence>
<name>A0A2W5TPU3_9BACT</name>
<protein>
    <recommendedName>
        <fullName evidence="4">MFS transporter</fullName>
    </recommendedName>
</protein>
<accession>A0A2W5TPU3</accession>
<evidence type="ECO:0000256" key="1">
    <source>
        <dbReference type="SAM" id="Phobius"/>
    </source>
</evidence>
<feature type="transmembrane region" description="Helical" evidence="1">
    <location>
        <begin position="352"/>
        <end position="375"/>
    </location>
</feature>
<reference evidence="2 3" key="1">
    <citation type="submission" date="2017-08" db="EMBL/GenBank/DDBJ databases">
        <title>Infants hospitalized years apart are colonized by the same room-sourced microbial strains.</title>
        <authorList>
            <person name="Brooks B."/>
            <person name="Olm M.R."/>
            <person name="Firek B.A."/>
            <person name="Baker R."/>
            <person name="Thomas B.C."/>
            <person name="Morowitz M.J."/>
            <person name="Banfield J.F."/>
        </authorList>
    </citation>
    <scope>NUCLEOTIDE SEQUENCE [LARGE SCALE GENOMIC DNA]</scope>
    <source>
        <strain evidence="2">S2_003_000_R2_14</strain>
    </source>
</reference>
<organism evidence="2 3">
    <name type="scientific">Archangium gephyra</name>
    <dbReference type="NCBI Taxonomy" id="48"/>
    <lineage>
        <taxon>Bacteria</taxon>
        <taxon>Pseudomonadati</taxon>
        <taxon>Myxococcota</taxon>
        <taxon>Myxococcia</taxon>
        <taxon>Myxococcales</taxon>
        <taxon>Cystobacterineae</taxon>
        <taxon>Archangiaceae</taxon>
        <taxon>Archangium</taxon>
    </lineage>
</organism>
<feature type="transmembrane region" description="Helical" evidence="1">
    <location>
        <begin position="323"/>
        <end position="346"/>
    </location>
</feature>
<feature type="transmembrane region" description="Helical" evidence="1">
    <location>
        <begin position="129"/>
        <end position="148"/>
    </location>
</feature>
<evidence type="ECO:0000313" key="2">
    <source>
        <dbReference type="EMBL" id="PZR17679.1"/>
    </source>
</evidence>
<proteinExistence type="predicted"/>
<keyword evidence="1" id="KW-0812">Transmembrane</keyword>
<feature type="transmembrane region" description="Helical" evidence="1">
    <location>
        <begin position="154"/>
        <end position="174"/>
    </location>
</feature>
<feature type="transmembrane region" description="Helical" evidence="1">
    <location>
        <begin position="195"/>
        <end position="218"/>
    </location>
</feature>
<feature type="transmembrane region" description="Helical" evidence="1">
    <location>
        <begin position="283"/>
        <end position="302"/>
    </location>
</feature>
<keyword evidence="1" id="KW-1133">Transmembrane helix</keyword>
<dbReference type="Proteomes" id="UP000249061">
    <property type="component" value="Unassembled WGS sequence"/>
</dbReference>
<gene>
    <name evidence="2" type="ORF">DI536_05055</name>
</gene>
<feature type="transmembrane region" description="Helical" evidence="1">
    <location>
        <begin position="260"/>
        <end position="277"/>
    </location>
</feature>
<dbReference type="EMBL" id="QFQP01000002">
    <property type="protein sequence ID" value="PZR17679.1"/>
    <property type="molecule type" value="Genomic_DNA"/>
</dbReference>
<sequence>MKPIARNGAQLCFAGSALLNVLSQAFFARAGGADRDAWLSGTLLLGTAASLAGVPAAQRFGLPGRPLLSGLVLVIGIGALFGLTFTLESAALFAAVTVVLRFFMQYGTQELDRRAVLLAGEASRRTNDIVGLAMRFGGMLVGPLWFSLVKSSVASLFAIALMTALAVWTVALTASAPQPVMTNAAPSQLSADERVVLWAARVIYASYYLLASSIISVLTDLHHLPDAVKRGGLVVTVVYASAIVTTVIELARRRTTRRPVLDMLPAPVAMIFVGFALPSGATAMTGVELAGGVLLGVAFARYQLPFRDRATAEAMQHRPALLAAYNNLGTTSALLGYAVMSGLVAWSRHAGASYAAWAGSGVVLLGLAGAALVLMARARRQPATQAT</sequence>
<feature type="transmembrane region" description="Helical" evidence="1">
    <location>
        <begin position="66"/>
        <end position="85"/>
    </location>
</feature>
<feature type="transmembrane region" description="Helical" evidence="1">
    <location>
        <begin position="37"/>
        <end position="54"/>
    </location>
</feature>
<keyword evidence="1" id="KW-0472">Membrane</keyword>
<dbReference type="AlphaFoldDB" id="A0A2W5TPU3"/>
<evidence type="ECO:0008006" key="4">
    <source>
        <dbReference type="Google" id="ProtNLM"/>
    </source>
</evidence>